<evidence type="ECO:0000256" key="9">
    <source>
        <dbReference type="ARBA" id="ARBA00023141"/>
    </source>
</evidence>
<comment type="pathway">
    <text evidence="1 11 12">Metabolic intermediate biosynthesis; chorismate biosynthesis; chorismate from D-erythrose 4-phosphate and phosphoenolpyruvate: step 7/7.</text>
</comment>
<gene>
    <name evidence="11 13" type="primary">aroC</name>
    <name evidence="13" type="ORF">PATL70BA_3008</name>
</gene>
<keyword evidence="4 11" id="KW-0028">Amino-acid biosynthesis</keyword>
<dbReference type="PANTHER" id="PTHR21085">
    <property type="entry name" value="CHORISMATE SYNTHASE"/>
    <property type="match status" value="1"/>
</dbReference>
<dbReference type="KEGG" id="cbar:PATL70BA_3008"/>
<dbReference type="InterPro" id="IPR020541">
    <property type="entry name" value="Chorismate_synthase_CS"/>
</dbReference>
<keyword evidence="14" id="KW-1185">Reference proteome</keyword>
<evidence type="ECO:0000256" key="6">
    <source>
        <dbReference type="ARBA" id="ARBA00022643"/>
    </source>
</evidence>
<evidence type="ECO:0000256" key="10">
    <source>
        <dbReference type="ARBA" id="ARBA00023239"/>
    </source>
</evidence>
<comment type="function">
    <text evidence="11">Catalyzes the anti-1,4-elimination of the C-3 phosphate and the C-6 proR hydrogen from 5-enolpyruvylshikimate-3-phosphate (EPSP) to yield chorismate, which is the branch point compound that serves as the starting substrate for the three terminal pathways of aromatic amino acid biosynthesis. This reaction introduces a second double bond into the aromatic ring system.</text>
</comment>
<feature type="binding site" evidence="11">
    <location>
        <begin position="298"/>
        <end position="302"/>
    </location>
    <ligand>
        <name>FMN</name>
        <dbReference type="ChEBI" id="CHEBI:58210"/>
    </ligand>
</feature>
<dbReference type="GO" id="GO:0010181">
    <property type="term" value="F:FMN binding"/>
    <property type="evidence" value="ECO:0007669"/>
    <property type="project" value="TreeGrafter"/>
</dbReference>
<evidence type="ECO:0000256" key="8">
    <source>
        <dbReference type="ARBA" id="ARBA00022857"/>
    </source>
</evidence>
<dbReference type="InterPro" id="IPR000453">
    <property type="entry name" value="Chorismate_synth"/>
</dbReference>
<keyword evidence="6 11" id="KW-0288">FMN</keyword>
<dbReference type="Pfam" id="PF01264">
    <property type="entry name" value="Chorismate_synt"/>
    <property type="match status" value="1"/>
</dbReference>
<feature type="binding site" evidence="11">
    <location>
        <begin position="125"/>
        <end position="127"/>
    </location>
    <ligand>
        <name>FMN</name>
        <dbReference type="ChEBI" id="CHEBI:58210"/>
    </ligand>
</feature>
<evidence type="ECO:0000256" key="7">
    <source>
        <dbReference type="ARBA" id="ARBA00022827"/>
    </source>
</evidence>
<dbReference type="PROSITE" id="PS00789">
    <property type="entry name" value="CHORISMATE_SYNTHASE_3"/>
    <property type="match status" value="1"/>
</dbReference>
<sequence>MPGSIFGTLFRISTWGESHGQGVGVVIDGCPAGLPLEVRDIQLELNKRKPGQNKYASPRKENDKVEILSGVFEGVTTGTPISLIVKNTDQRPKDYSNIVDVYRPGHADFTFDEKYGLRDYRGGGRSSARETIGRVAAGAIAKKILKEFGITLLGYTRSVGPVIVDMADFDASQIDENLFRMPDEAKAIEAGHYVDDIIKEGNSIGGTIECVVTGVPTGLGETVFDKLDANLAKAVMSIGAIKAVEIGAGVGVADKKGFDNNDFSRYEDGMLIKETNHAGGIVGGMSDGSPIIVRATVKPTASIHIEQPSVTRQKENKEIMIEGRHDPVIVPRAVTILEAMTALVLVDALMLNMTAKMDYLRKIYTI</sequence>
<feature type="binding site" evidence="11">
    <location>
        <position position="324"/>
    </location>
    <ligand>
        <name>FMN</name>
        <dbReference type="ChEBI" id="CHEBI:58210"/>
    </ligand>
</feature>
<keyword evidence="7 11" id="KW-0274">FAD</keyword>
<comment type="caution">
    <text evidence="11">Lacks conserved residue(s) required for the propagation of feature annotation.</text>
</comment>
<dbReference type="NCBIfam" id="NF003793">
    <property type="entry name" value="PRK05382.1"/>
    <property type="match status" value="1"/>
</dbReference>
<dbReference type="GO" id="GO:0009073">
    <property type="term" value="P:aromatic amino acid family biosynthetic process"/>
    <property type="evidence" value="ECO:0007669"/>
    <property type="project" value="UniProtKB-KW"/>
</dbReference>
<dbReference type="PROSITE" id="PS00788">
    <property type="entry name" value="CHORISMATE_SYNTHASE_2"/>
    <property type="match status" value="1"/>
</dbReference>
<dbReference type="OrthoDB" id="9771806at2"/>
<dbReference type="HAMAP" id="MF_00300">
    <property type="entry name" value="Chorismate_synth"/>
    <property type="match status" value="1"/>
</dbReference>
<evidence type="ECO:0000256" key="12">
    <source>
        <dbReference type="RuleBase" id="RU000605"/>
    </source>
</evidence>
<dbReference type="UniPathway" id="UPA00053">
    <property type="reaction ID" value="UER00090"/>
</dbReference>
<feature type="binding site" evidence="11">
    <location>
        <position position="48"/>
    </location>
    <ligand>
        <name>NADP(+)</name>
        <dbReference type="ChEBI" id="CHEBI:58349"/>
    </ligand>
</feature>
<dbReference type="CDD" id="cd07304">
    <property type="entry name" value="Chorismate_synthase"/>
    <property type="match status" value="1"/>
</dbReference>
<evidence type="ECO:0000256" key="3">
    <source>
        <dbReference type="ARBA" id="ARBA00013036"/>
    </source>
</evidence>
<name>A0A3P7P5T8_9FIRM</name>
<keyword evidence="5 11" id="KW-0285">Flavoprotein</keyword>
<feature type="binding site" evidence="11">
    <location>
        <position position="54"/>
    </location>
    <ligand>
        <name>NADP(+)</name>
        <dbReference type="ChEBI" id="CHEBI:58349"/>
    </ligand>
</feature>
<evidence type="ECO:0000256" key="1">
    <source>
        <dbReference type="ARBA" id="ARBA00005044"/>
    </source>
</evidence>
<dbReference type="GO" id="GO:0004107">
    <property type="term" value="F:chorismate synthase activity"/>
    <property type="evidence" value="ECO:0007669"/>
    <property type="project" value="UniProtKB-UniRule"/>
</dbReference>
<comment type="subunit">
    <text evidence="11">Homotetramer.</text>
</comment>
<keyword evidence="9 11" id="KW-0057">Aromatic amino acid biosynthesis</keyword>
<dbReference type="PIRSF" id="PIRSF001456">
    <property type="entry name" value="Chorismate_synth"/>
    <property type="match status" value="1"/>
</dbReference>
<dbReference type="NCBIfam" id="TIGR00033">
    <property type="entry name" value="aroC"/>
    <property type="match status" value="1"/>
</dbReference>
<dbReference type="Proteomes" id="UP000279029">
    <property type="component" value="Chromosome"/>
</dbReference>
<feature type="binding site" evidence="11">
    <location>
        <position position="283"/>
    </location>
    <ligand>
        <name>FMN</name>
        <dbReference type="ChEBI" id="CHEBI:58210"/>
    </ligand>
</feature>
<dbReference type="PANTHER" id="PTHR21085:SF0">
    <property type="entry name" value="CHORISMATE SYNTHASE"/>
    <property type="match status" value="1"/>
</dbReference>
<reference evidence="13 14" key="1">
    <citation type="submission" date="2018-09" db="EMBL/GenBank/DDBJ databases">
        <authorList>
            <person name="Postec A."/>
        </authorList>
    </citation>
    <scope>NUCLEOTIDE SEQUENCE [LARGE SCALE GENOMIC DNA]</scope>
    <source>
        <strain evidence="13">70B-A</strain>
    </source>
</reference>
<evidence type="ECO:0000256" key="5">
    <source>
        <dbReference type="ARBA" id="ARBA00022630"/>
    </source>
</evidence>
<protein>
    <recommendedName>
        <fullName evidence="3 11">Chorismate synthase</fullName>
        <shortName evidence="11">CS</shortName>
        <ecNumber evidence="3 11">4.2.3.5</ecNumber>
    </recommendedName>
    <alternativeName>
        <fullName evidence="11">5-enolpyruvylshikimate-3-phosphate phospholyase</fullName>
    </alternativeName>
</protein>
<evidence type="ECO:0000313" key="14">
    <source>
        <dbReference type="Proteomes" id="UP000279029"/>
    </source>
</evidence>
<keyword evidence="10 11" id="KW-0456">Lyase</keyword>
<comment type="cofactor">
    <cofactor evidence="11 12">
        <name>FMNH2</name>
        <dbReference type="ChEBI" id="CHEBI:57618"/>
    </cofactor>
    <text evidence="11 12">Reduced FMN (FMNH(2)).</text>
</comment>
<organism evidence="13 14">
    <name type="scientific">Petrocella atlantisensis</name>
    <dbReference type="NCBI Taxonomy" id="2173034"/>
    <lineage>
        <taxon>Bacteria</taxon>
        <taxon>Bacillati</taxon>
        <taxon>Bacillota</taxon>
        <taxon>Clostridia</taxon>
        <taxon>Lachnospirales</taxon>
        <taxon>Vallitaleaceae</taxon>
        <taxon>Petrocella</taxon>
    </lineage>
</organism>
<keyword evidence="8 11" id="KW-0521">NADP</keyword>
<evidence type="ECO:0000256" key="11">
    <source>
        <dbReference type="HAMAP-Rule" id="MF_00300"/>
    </source>
</evidence>
<dbReference type="Gene3D" id="3.60.150.10">
    <property type="entry name" value="Chorismate synthase AroC"/>
    <property type="match status" value="1"/>
</dbReference>
<dbReference type="GO" id="GO:0009423">
    <property type="term" value="P:chorismate biosynthetic process"/>
    <property type="evidence" value="ECO:0007669"/>
    <property type="project" value="UniProtKB-UniRule"/>
</dbReference>
<dbReference type="EMBL" id="LR130778">
    <property type="protein sequence ID" value="VDN48920.1"/>
    <property type="molecule type" value="Genomic_DNA"/>
</dbReference>
<comment type="catalytic activity">
    <reaction evidence="11 12">
        <text>5-O-(1-carboxyvinyl)-3-phosphoshikimate = chorismate + phosphate</text>
        <dbReference type="Rhea" id="RHEA:21020"/>
        <dbReference type="ChEBI" id="CHEBI:29748"/>
        <dbReference type="ChEBI" id="CHEBI:43474"/>
        <dbReference type="ChEBI" id="CHEBI:57701"/>
        <dbReference type="EC" id="4.2.3.5"/>
    </reaction>
</comment>
<dbReference type="GO" id="GO:0008652">
    <property type="term" value="P:amino acid biosynthetic process"/>
    <property type="evidence" value="ECO:0007669"/>
    <property type="project" value="UniProtKB-KW"/>
</dbReference>
<comment type="similarity">
    <text evidence="2 11 12">Belongs to the chorismate synthase family.</text>
</comment>
<dbReference type="AlphaFoldDB" id="A0A3P7P5T8"/>
<dbReference type="PROSITE" id="PS00787">
    <property type="entry name" value="CHORISMATE_SYNTHASE_1"/>
    <property type="match status" value="1"/>
</dbReference>
<dbReference type="GO" id="GO:0005829">
    <property type="term" value="C:cytosol"/>
    <property type="evidence" value="ECO:0007669"/>
    <property type="project" value="TreeGrafter"/>
</dbReference>
<evidence type="ECO:0000256" key="4">
    <source>
        <dbReference type="ARBA" id="ARBA00022605"/>
    </source>
</evidence>
<proteinExistence type="inferred from homology"/>
<evidence type="ECO:0000256" key="2">
    <source>
        <dbReference type="ARBA" id="ARBA00008014"/>
    </source>
</evidence>
<dbReference type="InterPro" id="IPR035904">
    <property type="entry name" value="Chorismate_synth_AroC_sf"/>
</dbReference>
<dbReference type="RefSeq" id="WP_125137984.1">
    <property type="nucleotide sequence ID" value="NZ_LR130778.1"/>
</dbReference>
<dbReference type="EC" id="4.2.3.5" evidence="3 11"/>
<dbReference type="SUPFAM" id="SSF103263">
    <property type="entry name" value="Chorismate synthase, AroC"/>
    <property type="match status" value="1"/>
</dbReference>
<evidence type="ECO:0000313" key="13">
    <source>
        <dbReference type="EMBL" id="VDN48920.1"/>
    </source>
</evidence>
<accession>A0A3P7P5T8</accession>